<accession>A0A0H5DU99</accession>
<evidence type="ECO:0000313" key="20">
    <source>
        <dbReference type="Proteomes" id="UP000220251"/>
    </source>
</evidence>
<keyword evidence="12 17" id="KW-0067">ATP-binding</keyword>
<dbReference type="Gene3D" id="2.20.28.20">
    <property type="entry name" value="Methionyl-tRNA synthetase, Zn-domain"/>
    <property type="match status" value="1"/>
</dbReference>
<comment type="function">
    <text evidence="1 17">Is required not only for elongation of protein synthesis but also for the initiation of all mRNA translation through initiator tRNA(fMet) aminoacylation.</text>
</comment>
<dbReference type="AlphaFoldDB" id="A0A0H5DU99"/>
<evidence type="ECO:0000256" key="8">
    <source>
        <dbReference type="ARBA" id="ARBA00022598"/>
    </source>
</evidence>
<feature type="binding site" evidence="17">
    <location>
        <position position="144"/>
    </location>
    <ligand>
        <name>Zn(2+)</name>
        <dbReference type="ChEBI" id="CHEBI:29105"/>
    </ligand>
</feature>
<dbReference type="GO" id="GO:0006431">
    <property type="term" value="P:methionyl-tRNA aminoacylation"/>
    <property type="evidence" value="ECO:0007669"/>
    <property type="project" value="UniProtKB-UniRule"/>
</dbReference>
<dbReference type="Gene3D" id="3.40.50.620">
    <property type="entry name" value="HUPs"/>
    <property type="match status" value="1"/>
</dbReference>
<dbReference type="InterPro" id="IPR033911">
    <property type="entry name" value="MetRS_core"/>
</dbReference>
<keyword evidence="14 17" id="KW-0648">Protein biosynthesis</keyword>
<keyword evidence="11 17" id="KW-0862">Zinc</keyword>
<dbReference type="InterPro" id="IPR041872">
    <property type="entry name" value="Anticodon_Met"/>
</dbReference>
<evidence type="ECO:0000256" key="17">
    <source>
        <dbReference type="HAMAP-Rule" id="MF_00098"/>
    </source>
</evidence>
<evidence type="ECO:0000256" key="14">
    <source>
        <dbReference type="ARBA" id="ARBA00022917"/>
    </source>
</evidence>
<dbReference type="PROSITE" id="PS50886">
    <property type="entry name" value="TRBD"/>
    <property type="match status" value="1"/>
</dbReference>
<evidence type="ECO:0000256" key="10">
    <source>
        <dbReference type="ARBA" id="ARBA00022741"/>
    </source>
</evidence>
<protein>
    <recommendedName>
        <fullName evidence="17">Methionine--tRNA ligase</fullName>
        <ecNumber evidence="17">6.1.1.10</ecNumber>
    </recommendedName>
    <alternativeName>
        <fullName evidence="17">Methionyl-tRNA synthetase</fullName>
        <shortName evidence="17">MetRS</shortName>
    </alternativeName>
</protein>
<evidence type="ECO:0000256" key="15">
    <source>
        <dbReference type="ARBA" id="ARBA00023146"/>
    </source>
</evidence>
<dbReference type="GO" id="GO:0005524">
    <property type="term" value="F:ATP binding"/>
    <property type="evidence" value="ECO:0007669"/>
    <property type="project" value="UniProtKB-UniRule"/>
</dbReference>
<evidence type="ECO:0000259" key="18">
    <source>
        <dbReference type="PROSITE" id="PS50886"/>
    </source>
</evidence>
<evidence type="ECO:0000256" key="7">
    <source>
        <dbReference type="ARBA" id="ARBA00022555"/>
    </source>
</evidence>
<keyword evidence="15 17" id="KW-0030">Aminoacyl-tRNA synthetase</keyword>
<evidence type="ECO:0000256" key="9">
    <source>
        <dbReference type="ARBA" id="ARBA00022723"/>
    </source>
</evidence>
<dbReference type="CDD" id="cd00814">
    <property type="entry name" value="MetRS_core"/>
    <property type="match status" value="1"/>
</dbReference>
<keyword evidence="8 17" id="KW-0436">Ligase</keyword>
<dbReference type="NCBIfam" id="NF001100">
    <property type="entry name" value="PRK00133.1"/>
    <property type="match status" value="1"/>
</dbReference>
<keyword evidence="13 17" id="KW-0694">RNA-binding</keyword>
<dbReference type="InterPro" id="IPR014729">
    <property type="entry name" value="Rossmann-like_a/b/a_fold"/>
</dbReference>
<evidence type="ECO:0000256" key="11">
    <source>
        <dbReference type="ARBA" id="ARBA00022833"/>
    </source>
</evidence>
<comment type="subunit">
    <text evidence="4">Monomer.</text>
</comment>
<feature type="binding site" evidence="17">
    <location>
        <position position="147"/>
    </location>
    <ligand>
        <name>Zn(2+)</name>
        <dbReference type="ChEBI" id="CHEBI:29105"/>
    </ligand>
</feature>
<dbReference type="EMBL" id="CWGJ01000028">
    <property type="protein sequence ID" value="CRX39499.1"/>
    <property type="molecule type" value="Genomic_DNA"/>
</dbReference>
<comment type="subcellular location">
    <subcellularLocation>
        <location evidence="2 17">Cytoplasm</location>
    </subcellularLocation>
</comment>
<comment type="catalytic activity">
    <reaction evidence="16 17">
        <text>tRNA(Met) + L-methionine + ATP = L-methionyl-tRNA(Met) + AMP + diphosphate</text>
        <dbReference type="Rhea" id="RHEA:13481"/>
        <dbReference type="Rhea" id="RHEA-COMP:9667"/>
        <dbReference type="Rhea" id="RHEA-COMP:9698"/>
        <dbReference type="ChEBI" id="CHEBI:30616"/>
        <dbReference type="ChEBI" id="CHEBI:33019"/>
        <dbReference type="ChEBI" id="CHEBI:57844"/>
        <dbReference type="ChEBI" id="CHEBI:78442"/>
        <dbReference type="ChEBI" id="CHEBI:78530"/>
        <dbReference type="ChEBI" id="CHEBI:456215"/>
        <dbReference type="EC" id="6.1.1.10"/>
    </reaction>
</comment>
<dbReference type="PRINTS" id="PR01041">
    <property type="entry name" value="TRNASYNTHMET"/>
</dbReference>
<evidence type="ECO:0000313" key="19">
    <source>
        <dbReference type="EMBL" id="CRX39499.1"/>
    </source>
</evidence>
<feature type="domain" description="TRNA-binding" evidence="18">
    <location>
        <begin position="584"/>
        <end position="683"/>
    </location>
</feature>
<evidence type="ECO:0000256" key="16">
    <source>
        <dbReference type="ARBA" id="ARBA00047364"/>
    </source>
</evidence>
<dbReference type="InterPro" id="IPR009080">
    <property type="entry name" value="tRNAsynth_Ia_anticodon-bd"/>
</dbReference>
<dbReference type="InterPro" id="IPR004495">
    <property type="entry name" value="Met-tRNA-synth_bsu_C"/>
</dbReference>
<dbReference type="Pfam" id="PF19303">
    <property type="entry name" value="Anticodon_3"/>
    <property type="match status" value="1"/>
</dbReference>
<dbReference type="PANTHER" id="PTHR45765">
    <property type="entry name" value="METHIONINE--TRNA LIGASE"/>
    <property type="match status" value="1"/>
</dbReference>
<keyword evidence="9 17" id="KW-0479">Metal-binding</keyword>
<dbReference type="SUPFAM" id="SSF57770">
    <property type="entry name" value="Methionyl-tRNA synthetase (MetRS), Zn-domain"/>
    <property type="match status" value="1"/>
</dbReference>
<dbReference type="InterPro" id="IPR023458">
    <property type="entry name" value="Met-tRNA_ligase_1"/>
</dbReference>
<dbReference type="Gene3D" id="1.10.730.10">
    <property type="entry name" value="Isoleucyl-tRNA Synthetase, Domain 1"/>
    <property type="match status" value="1"/>
</dbReference>
<sequence>MKKKILITSALPYANGPLHFGHIAGAYLPGDCYARFQRMQGNDVLYICGSDEYGIAITLSAELAGRSPKEHVDHFHEVNKNFFKTLNFSFDHFSRTTTKFHENPVHQFFNDLLNNGFIEERMTEQLYSEQDGRFLADRYVTGTCPSCGYPEARGDECQKCGSSFDATDLKNPRSKMTGAPLKLKETKHWFLLLEKFQDRLNEWIEKKNWKPNVVNFIKGYIKNLKARAITRDIRWGVPVPLEGAEGKVLYVWFDAPIGYISATQEWAEGKGNSDLWKDYWCDPATKLVQFIGKDNIPFHAAIFPAMVMGQNEPYVLVDELPANEFYNLEGKQFSKSDGWYIDLEEFFKKYSADQIRYAIAANAPETQDSEFTWKDFQQRCNAELLGKLGNFVNRVLVFAKNNTASAVPERGELTSVDAEFIKEVCKTVEEIKEAYEGFKLRRASQLIMELAQKGNVYFDFKKPWTAAKDPSLTPSMKTTINLCLETLKLLALVSCPIMPATATRIWNMLKLQGKVEEALWDDVVKNQFATGHLLSEPEILFRKVEDAEIEAEIAKLKEMSSKAAPKKIEAVKEAIVKGEISFDQFQQIDLKVGLIKHAEKLPKSKKLLKLLVDLGSDERTIVSGIAEVATPESLVGKKVVVVANLAPQKIMGVESQGMILCGSKESGLEILTLIDCLPGASIR</sequence>
<evidence type="ECO:0000256" key="12">
    <source>
        <dbReference type="ARBA" id="ARBA00022840"/>
    </source>
</evidence>
<proteinExistence type="inferred from homology"/>
<dbReference type="EC" id="6.1.1.10" evidence="17"/>
<dbReference type="InterPro" id="IPR029038">
    <property type="entry name" value="MetRS_Zn"/>
</dbReference>
<dbReference type="GO" id="GO:0000049">
    <property type="term" value="F:tRNA binding"/>
    <property type="evidence" value="ECO:0007669"/>
    <property type="project" value="UniProtKB-UniRule"/>
</dbReference>
<organism evidence="19 20">
    <name type="scientific">Estrella lausannensis</name>
    <dbReference type="NCBI Taxonomy" id="483423"/>
    <lineage>
        <taxon>Bacteria</taxon>
        <taxon>Pseudomonadati</taxon>
        <taxon>Chlamydiota</taxon>
        <taxon>Chlamydiia</taxon>
        <taxon>Parachlamydiales</taxon>
        <taxon>Candidatus Criblamydiaceae</taxon>
        <taxon>Estrella</taxon>
    </lineage>
</organism>
<dbReference type="InterPro" id="IPR015413">
    <property type="entry name" value="Methionyl/Leucyl_tRNA_Synth"/>
</dbReference>
<dbReference type="InterPro" id="IPR012340">
    <property type="entry name" value="NA-bd_OB-fold"/>
</dbReference>
<evidence type="ECO:0000256" key="13">
    <source>
        <dbReference type="ARBA" id="ARBA00022884"/>
    </source>
</evidence>
<keyword evidence="7 17" id="KW-0820">tRNA-binding</keyword>
<keyword evidence="10 17" id="KW-0547">Nucleotide-binding</keyword>
<keyword evidence="6 17" id="KW-0963">Cytoplasm</keyword>
<dbReference type="RefSeq" id="WP_098039364.1">
    <property type="nucleotide sequence ID" value="NZ_CWGJ01000028.1"/>
</dbReference>
<feature type="short sequence motif" description="'KMSKS' region" evidence="17">
    <location>
        <begin position="332"/>
        <end position="336"/>
    </location>
</feature>
<dbReference type="HAMAP" id="MF_00098">
    <property type="entry name" value="Met_tRNA_synth_type1"/>
    <property type="match status" value="1"/>
</dbReference>
<dbReference type="SUPFAM" id="SSF52374">
    <property type="entry name" value="Nucleotidylyl transferase"/>
    <property type="match status" value="1"/>
</dbReference>
<keyword evidence="20" id="KW-1185">Reference proteome</keyword>
<evidence type="ECO:0000256" key="3">
    <source>
        <dbReference type="ARBA" id="ARBA00008258"/>
    </source>
</evidence>
<dbReference type="FunFam" id="2.40.50.140:FF:000042">
    <property type="entry name" value="Methionine--tRNA ligase"/>
    <property type="match status" value="1"/>
</dbReference>
<feature type="binding site" evidence="17">
    <location>
        <position position="157"/>
    </location>
    <ligand>
        <name>Zn(2+)</name>
        <dbReference type="ChEBI" id="CHEBI:29105"/>
    </ligand>
</feature>
<dbReference type="OrthoDB" id="9810191at2"/>
<dbReference type="SUPFAM" id="SSF50249">
    <property type="entry name" value="Nucleic acid-binding proteins"/>
    <property type="match status" value="1"/>
</dbReference>
<comment type="subunit">
    <text evidence="5 17">Homodimer.</text>
</comment>
<evidence type="ECO:0000256" key="4">
    <source>
        <dbReference type="ARBA" id="ARBA00011245"/>
    </source>
</evidence>
<dbReference type="CDD" id="cd07957">
    <property type="entry name" value="Anticodon_Ia_Met"/>
    <property type="match status" value="1"/>
</dbReference>
<dbReference type="GO" id="GO:0005829">
    <property type="term" value="C:cytosol"/>
    <property type="evidence" value="ECO:0007669"/>
    <property type="project" value="TreeGrafter"/>
</dbReference>
<dbReference type="NCBIfam" id="TIGR00398">
    <property type="entry name" value="metG"/>
    <property type="match status" value="1"/>
</dbReference>
<dbReference type="Pfam" id="PF09334">
    <property type="entry name" value="tRNA-synt_1g"/>
    <property type="match status" value="1"/>
</dbReference>
<name>A0A0H5DU99_9BACT</name>
<dbReference type="FunFam" id="2.20.28.20:FF:000001">
    <property type="entry name" value="Methionine--tRNA ligase"/>
    <property type="match status" value="1"/>
</dbReference>
<reference evidence="20" key="1">
    <citation type="submission" date="2015-06" db="EMBL/GenBank/DDBJ databases">
        <authorList>
            <person name="Bertelli C."/>
        </authorList>
    </citation>
    <scope>NUCLEOTIDE SEQUENCE [LARGE SCALE GENOMIC DNA]</scope>
    <source>
        <strain evidence="20">CRIB-30</strain>
    </source>
</reference>
<feature type="short sequence motif" description="'HIGH' region" evidence="17">
    <location>
        <begin position="12"/>
        <end position="22"/>
    </location>
</feature>
<evidence type="ECO:0000256" key="1">
    <source>
        <dbReference type="ARBA" id="ARBA00003314"/>
    </source>
</evidence>
<dbReference type="NCBIfam" id="TIGR00399">
    <property type="entry name" value="metG_C_term"/>
    <property type="match status" value="1"/>
</dbReference>
<dbReference type="InterPro" id="IPR002547">
    <property type="entry name" value="tRNA-bd_dom"/>
</dbReference>
<feature type="binding site" evidence="17">
    <location>
        <position position="335"/>
    </location>
    <ligand>
        <name>ATP</name>
        <dbReference type="ChEBI" id="CHEBI:30616"/>
    </ligand>
</feature>
<dbReference type="Proteomes" id="UP000220251">
    <property type="component" value="Unassembled WGS sequence"/>
</dbReference>
<feature type="binding site" evidence="17">
    <location>
        <position position="160"/>
    </location>
    <ligand>
        <name>Zn(2+)</name>
        <dbReference type="ChEBI" id="CHEBI:29105"/>
    </ligand>
</feature>
<comment type="cofactor">
    <cofactor evidence="17">
        <name>Zn(2+)</name>
        <dbReference type="ChEBI" id="CHEBI:29105"/>
    </cofactor>
    <text evidence="17">Binds 1 zinc ion per subunit.</text>
</comment>
<evidence type="ECO:0000256" key="2">
    <source>
        <dbReference type="ARBA" id="ARBA00004496"/>
    </source>
</evidence>
<comment type="similarity">
    <text evidence="3 17">Belongs to the class-I aminoacyl-tRNA synthetase family. MetG type 1 subfamily.</text>
</comment>
<dbReference type="SUPFAM" id="SSF47323">
    <property type="entry name" value="Anticodon-binding domain of a subclass of class I aminoacyl-tRNA synthetases"/>
    <property type="match status" value="1"/>
</dbReference>
<dbReference type="GO" id="GO:0046872">
    <property type="term" value="F:metal ion binding"/>
    <property type="evidence" value="ECO:0007669"/>
    <property type="project" value="UniProtKB-KW"/>
</dbReference>
<dbReference type="Gene3D" id="2.40.50.140">
    <property type="entry name" value="Nucleic acid-binding proteins"/>
    <property type="match status" value="1"/>
</dbReference>
<dbReference type="Pfam" id="PF01588">
    <property type="entry name" value="tRNA_bind"/>
    <property type="match status" value="1"/>
</dbReference>
<evidence type="ECO:0000256" key="5">
    <source>
        <dbReference type="ARBA" id="ARBA00011738"/>
    </source>
</evidence>
<dbReference type="InterPro" id="IPR014758">
    <property type="entry name" value="Met-tRNA_synth"/>
</dbReference>
<evidence type="ECO:0000256" key="6">
    <source>
        <dbReference type="ARBA" id="ARBA00022490"/>
    </source>
</evidence>
<gene>
    <name evidence="17 19" type="primary">metG</name>
    <name evidence="19" type="ORF">ELAC_2179</name>
</gene>
<dbReference type="GO" id="GO:0004825">
    <property type="term" value="F:methionine-tRNA ligase activity"/>
    <property type="evidence" value="ECO:0007669"/>
    <property type="project" value="UniProtKB-UniRule"/>
</dbReference>
<dbReference type="PANTHER" id="PTHR45765:SF1">
    <property type="entry name" value="METHIONINE--TRNA LIGASE, CYTOPLASMIC"/>
    <property type="match status" value="1"/>
</dbReference>